<dbReference type="InterPro" id="IPR006355">
    <property type="entry name" value="LHPP/HDHD2"/>
</dbReference>
<evidence type="ECO:0000256" key="7">
    <source>
        <dbReference type="ARBA" id="ARBA00022801"/>
    </source>
</evidence>
<comment type="cofactor">
    <cofactor evidence="1">
        <name>Mg(2+)</name>
        <dbReference type="ChEBI" id="CHEBI:18420"/>
    </cofactor>
</comment>
<evidence type="ECO:0000256" key="3">
    <source>
        <dbReference type="ARBA" id="ARBA00004496"/>
    </source>
</evidence>
<dbReference type="NCBIfam" id="TIGR01460">
    <property type="entry name" value="HAD-SF-IIA"/>
    <property type="match status" value="1"/>
</dbReference>
<dbReference type="Proteomes" id="UP000077315">
    <property type="component" value="Unassembled WGS sequence"/>
</dbReference>
<comment type="similarity">
    <text evidence="4">Belongs to the HAD-like hydrolase superfamily.</text>
</comment>
<proteinExistence type="inferred from homology"/>
<evidence type="ECO:0000256" key="4">
    <source>
        <dbReference type="ARBA" id="ARBA00007958"/>
    </source>
</evidence>
<keyword evidence="7" id="KW-0378">Hydrolase</keyword>
<comment type="subcellular location">
    <subcellularLocation>
        <location evidence="3">Cytoplasm</location>
    </subcellularLocation>
    <subcellularLocation>
        <location evidence="2">Nucleus</location>
    </subcellularLocation>
</comment>
<keyword evidence="14" id="KW-1185">Reference proteome</keyword>
<evidence type="ECO:0000256" key="9">
    <source>
        <dbReference type="ARBA" id="ARBA00023242"/>
    </source>
</evidence>
<dbReference type="InterPro" id="IPR036412">
    <property type="entry name" value="HAD-like_sf"/>
</dbReference>
<evidence type="ECO:0000256" key="6">
    <source>
        <dbReference type="ARBA" id="ARBA00022723"/>
    </source>
</evidence>
<protein>
    <recommendedName>
        <fullName evidence="12">Haloacid dehalogenase-like hydrolase domain-containing protein 2</fullName>
    </recommendedName>
    <alternativeName>
        <fullName evidence="11">Phospholysine phosphohistidine inorganic pyrophosphate phosphatase</fullName>
    </alternativeName>
</protein>
<evidence type="ECO:0000256" key="1">
    <source>
        <dbReference type="ARBA" id="ARBA00001946"/>
    </source>
</evidence>
<evidence type="ECO:0000256" key="12">
    <source>
        <dbReference type="ARBA" id="ARBA00039666"/>
    </source>
</evidence>
<dbReference type="InterPro" id="IPR006357">
    <property type="entry name" value="HAD-SF_hydro_IIA"/>
</dbReference>
<dbReference type="GO" id="GO:0016791">
    <property type="term" value="F:phosphatase activity"/>
    <property type="evidence" value="ECO:0007669"/>
    <property type="project" value="InterPro"/>
</dbReference>
<dbReference type="PANTHER" id="PTHR19288">
    <property type="entry name" value="4-NITROPHENYLPHOSPHATASE-RELATED"/>
    <property type="match status" value="1"/>
</dbReference>
<accession>A0A167LFP0</accession>
<dbReference type="InterPro" id="IPR023214">
    <property type="entry name" value="HAD_sf"/>
</dbReference>
<evidence type="ECO:0000256" key="11">
    <source>
        <dbReference type="ARBA" id="ARBA00039357"/>
    </source>
</evidence>
<dbReference type="PANTHER" id="PTHR19288:SF46">
    <property type="entry name" value="HALOACID DEHALOGENASE-LIKE HYDROLASE DOMAIN-CONTAINING PROTEIN 2"/>
    <property type="match status" value="1"/>
</dbReference>
<dbReference type="Gene3D" id="3.40.50.1000">
    <property type="entry name" value="HAD superfamily/HAD-like"/>
    <property type="match status" value="2"/>
</dbReference>
<name>A0A167LFP0_PHYB8</name>
<dbReference type="Pfam" id="PF13344">
    <property type="entry name" value="Hydrolase_6"/>
    <property type="match status" value="1"/>
</dbReference>
<dbReference type="NCBIfam" id="TIGR01458">
    <property type="entry name" value="HAD-SF-IIA-hyp3"/>
    <property type="match status" value="1"/>
</dbReference>
<evidence type="ECO:0000256" key="5">
    <source>
        <dbReference type="ARBA" id="ARBA00022490"/>
    </source>
</evidence>
<dbReference type="Pfam" id="PF13242">
    <property type="entry name" value="Hydrolase_like"/>
    <property type="match status" value="1"/>
</dbReference>
<dbReference type="STRING" id="763407.A0A167LFP0"/>
<dbReference type="GO" id="GO:0046872">
    <property type="term" value="F:metal ion binding"/>
    <property type="evidence" value="ECO:0007669"/>
    <property type="project" value="UniProtKB-KW"/>
</dbReference>
<dbReference type="AlphaFoldDB" id="A0A167LFP0"/>
<keyword evidence="6" id="KW-0479">Metal-binding</keyword>
<organism evidence="13 14">
    <name type="scientific">Phycomyces blakesleeanus (strain ATCC 8743b / DSM 1359 / FGSC 10004 / NBRC 33097 / NRRL 1555)</name>
    <dbReference type="NCBI Taxonomy" id="763407"/>
    <lineage>
        <taxon>Eukaryota</taxon>
        <taxon>Fungi</taxon>
        <taxon>Fungi incertae sedis</taxon>
        <taxon>Mucoromycota</taxon>
        <taxon>Mucoromycotina</taxon>
        <taxon>Mucoromycetes</taxon>
        <taxon>Mucorales</taxon>
        <taxon>Phycomycetaceae</taxon>
        <taxon>Phycomyces</taxon>
    </lineage>
</organism>
<keyword evidence="8" id="KW-0460">Magnesium</keyword>
<dbReference type="SUPFAM" id="SSF56784">
    <property type="entry name" value="HAD-like"/>
    <property type="match status" value="1"/>
</dbReference>
<dbReference type="GO" id="GO:0016462">
    <property type="term" value="F:pyrophosphatase activity"/>
    <property type="evidence" value="ECO:0007669"/>
    <property type="project" value="UniProtKB-ARBA"/>
</dbReference>
<dbReference type="GO" id="GO:0005634">
    <property type="term" value="C:nucleus"/>
    <property type="evidence" value="ECO:0007669"/>
    <property type="project" value="UniProtKB-SubCell"/>
</dbReference>
<evidence type="ECO:0000313" key="13">
    <source>
        <dbReference type="EMBL" id="OAD70349.1"/>
    </source>
</evidence>
<evidence type="ECO:0000256" key="2">
    <source>
        <dbReference type="ARBA" id="ARBA00004123"/>
    </source>
</evidence>
<gene>
    <name evidence="13" type="ORF">PHYBLDRAFT_115623</name>
</gene>
<evidence type="ECO:0000256" key="8">
    <source>
        <dbReference type="ARBA" id="ARBA00022842"/>
    </source>
</evidence>
<evidence type="ECO:0000256" key="10">
    <source>
        <dbReference type="ARBA" id="ARBA00037258"/>
    </source>
</evidence>
<comment type="function">
    <text evidence="10">Phosphatase that hydrolyzes imidodiphosphate, 3-phosphohistidine and 6-phospholysine. Has broad substrate specificity and can also hydrolyze inorganic diphosphate, but with lower efficiency.</text>
</comment>
<reference evidence="14" key="1">
    <citation type="submission" date="2015-06" db="EMBL/GenBank/DDBJ databases">
        <title>Expansion of signal transduction pathways in fungi by whole-genome duplication.</title>
        <authorList>
            <consortium name="DOE Joint Genome Institute"/>
            <person name="Corrochano L.M."/>
            <person name="Kuo A."/>
            <person name="Marcet-Houben M."/>
            <person name="Polaino S."/>
            <person name="Salamov A."/>
            <person name="Villalobos J.M."/>
            <person name="Alvarez M.I."/>
            <person name="Avalos J."/>
            <person name="Benito E.P."/>
            <person name="Benoit I."/>
            <person name="Burger G."/>
            <person name="Camino L.P."/>
            <person name="Canovas D."/>
            <person name="Cerda-Olmedo E."/>
            <person name="Cheng J.-F."/>
            <person name="Dominguez A."/>
            <person name="Elias M."/>
            <person name="Eslava A.P."/>
            <person name="Glaser F."/>
            <person name="Grimwood J."/>
            <person name="Gutierrez G."/>
            <person name="Heitman J."/>
            <person name="Henrissat B."/>
            <person name="Iturriaga E.A."/>
            <person name="Lang B.F."/>
            <person name="Lavin J.L."/>
            <person name="Lee S."/>
            <person name="Li W."/>
            <person name="Lindquist E."/>
            <person name="Lopez-Garcia S."/>
            <person name="Luque E.M."/>
            <person name="Marcos A.T."/>
            <person name="Martin J."/>
            <person name="McCluskey K."/>
            <person name="Medina H.R."/>
            <person name="Miralles-Duran A."/>
            <person name="Miyazaki A."/>
            <person name="Munoz-Torres E."/>
            <person name="Oguiza J.A."/>
            <person name="Ohm R."/>
            <person name="Olmedo M."/>
            <person name="Orejas M."/>
            <person name="Ortiz-Castellanos L."/>
            <person name="Pisabarro A.G."/>
            <person name="Rodriguez-Romero J."/>
            <person name="Ruiz-Herrera J."/>
            <person name="Ruiz-Vazquez R."/>
            <person name="Sanz C."/>
            <person name="Schackwitz W."/>
            <person name="Schmutz J."/>
            <person name="Shahriari M."/>
            <person name="Shelest E."/>
            <person name="Silva-Franco F."/>
            <person name="Soanes D."/>
            <person name="Syed K."/>
            <person name="Tagua V.G."/>
            <person name="Talbot N.J."/>
            <person name="Thon M."/>
            <person name="De vries R.P."/>
            <person name="Wiebenga A."/>
            <person name="Yadav J.S."/>
            <person name="Braun E.L."/>
            <person name="Baker S."/>
            <person name="Garre V."/>
            <person name="Horwitz B."/>
            <person name="Torres-Martinez S."/>
            <person name="Idnurm A."/>
            <person name="Herrera-Estrella A."/>
            <person name="Gabaldon T."/>
            <person name="Grigoriev I.V."/>
        </authorList>
    </citation>
    <scope>NUCLEOTIDE SEQUENCE [LARGE SCALE GENOMIC DNA]</scope>
    <source>
        <strain evidence="14">NRRL 1555(-)</strain>
    </source>
</reference>
<keyword evidence="9" id="KW-0539">Nucleus</keyword>
<dbReference type="InParanoid" id="A0A167LFP0"/>
<dbReference type="OrthoDB" id="426235at2759"/>
<dbReference type="FunFam" id="3.40.50.1000:FF:000051">
    <property type="entry name" value="Phospholysine phosphohistidine inorganic pyrophosphate phosphatase"/>
    <property type="match status" value="1"/>
</dbReference>
<dbReference type="VEuPathDB" id="FungiDB:PHYBLDRAFT_115623"/>
<dbReference type="GeneID" id="28989378"/>
<keyword evidence="5" id="KW-0963">Cytoplasm</keyword>
<dbReference type="RefSeq" id="XP_018288389.1">
    <property type="nucleotide sequence ID" value="XM_018428472.1"/>
</dbReference>
<dbReference type="EMBL" id="KV440989">
    <property type="protein sequence ID" value="OAD70349.1"/>
    <property type="molecule type" value="Genomic_DNA"/>
</dbReference>
<evidence type="ECO:0000313" key="14">
    <source>
        <dbReference type="Proteomes" id="UP000077315"/>
    </source>
</evidence>
<sequence>MIKGLLIDISGTIHIESKPIVGAVAAINHLRASKVPFRFATNTTQVSSRRLVDKLNKLGFNTTREEIFTSLSACRDVIESQALRPLLLLENEALEEFDGIDTSNPNAVVIGLAPSQMNYDQLNKAFRLVHQGAPFYAIHKGRYMAVADGELSLGPGGFVQAIEYATGVSATVIGKPSRDFFLAALRQIGMEDRPQEVAMVGDDVQSDLGGGAVQLGMQRCLVSTGKYRPGDEDGHKVMVFGSIVDVVNTVLSDAQ</sequence>
<dbReference type="GO" id="GO:0005737">
    <property type="term" value="C:cytoplasm"/>
    <property type="evidence" value="ECO:0007669"/>
    <property type="project" value="UniProtKB-SubCell"/>
</dbReference>